<keyword evidence="3" id="KW-1185">Reference proteome</keyword>
<evidence type="ECO:0000313" key="3">
    <source>
        <dbReference type="Proteomes" id="UP000322079"/>
    </source>
</evidence>
<dbReference type="InterPro" id="IPR001466">
    <property type="entry name" value="Beta-lactam-related"/>
</dbReference>
<accession>A0A5C1DF30</accession>
<dbReference type="Gene3D" id="3.40.710.10">
    <property type="entry name" value="DD-peptidase/beta-lactamase superfamily"/>
    <property type="match status" value="1"/>
</dbReference>
<dbReference type="EMBL" id="CP043473">
    <property type="protein sequence ID" value="QEL54507.1"/>
    <property type="molecule type" value="Genomic_DNA"/>
</dbReference>
<reference evidence="2 3" key="1">
    <citation type="submission" date="2019-08" db="EMBL/GenBank/DDBJ databases">
        <title>Chromobacterium paludis, a novel bacterium isolated from a Maryland marsh pond.</title>
        <authorList>
            <person name="Blackburn M.B."/>
            <person name="Gundersen-Rindal D.E."/>
        </authorList>
    </citation>
    <scope>NUCLEOTIDE SEQUENCE [LARGE SCALE GENOMIC DNA]</scope>
    <source>
        <strain evidence="3">IIBBL 257-1</strain>
    </source>
</reference>
<dbReference type="InterPro" id="IPR012338">
    <property type="entry name" value="Beta-lactam/transpept-like"/>
</dbReference>
<dbReference type="SUPFAM" id="SSF56601">
    <property type="entry name" value="beta-lactamase/transpeptidase-like"/>
    <property type="match status" value="1"/>
</dbReference>
<gene>
    <name evidence="2" type="ORF">FYK34_02435</name>
</gene>
<dbReference type="PANTHER" id="PTHR43283">
    <property type="entry name" value="BETA-LACTAMASE-RELATED"/>
    <property type="match status" value="1"/>
</dbReference>
<proteinExistence type="predicted"/>
<evidence type="ECO:0000259" key="1">
    <source>
        <dbReference type="Pfam" id="PF00144"/>
    </source>
</evidence>
<dbReference type="PANTHER" id="PTHR43283:SF3">
    <property type="entry name" value="BETA-LACTAMASE FAMILY PROTEIN (AFU_ORTHOLOGUE AFUA_5G07500)"/>
    <property type="match status" value="1"/>
</dbReference>
<dbReference type="InterPro" id="IPR050789">
    <property type="entry name" value="Diverse_Enzym_Activities"/>
</dbReference>
<evidence type="ECO:0000313" key="2">
    <source>
        <dbReference type="EMBL" id="QEL54507.1"/>
    </source>
</evidence>
<dbReference type="Pfam" id="PF00144">
    <property type="entry name" value="Beta-lactamase"/>
    <property type="match status" value="1"/>
</dbReference>
<sequence length="397" mass="42177">MRFHAPALPETVSTKLRPELDAVIDQAVASGRIVGANVAIALDGKLIYERHAGMADRERGVAVSPDTLFRLASMTKPLVSAAALALIEQGALALDLPVRELLPYFRPRQPDGAEADIRIRHLLSHTAGLRYGFGLPDNQPYRAAGVSDGLDLSVLSLEENLCRLSSQALLFEPGASWAYSLAADVLGGALEALCGENLECIVSRHVTGPLGMLDTRFRIDEPARLAKPYADNEQTGEPARPMRDSEWLSLPGAGAGAIHYQPARAFHPDAYLSGGCGMLGNARDYLRFLEAVRQGGAPILSAESAGLMTRDAVAHLAETDVGPGMGFGLGFSVLRDPEAASAPQAVGTFGWGGVYGNSFFVDPAARLSVVMLSNTALEGLFGDYPRQLAAAIYRQLA</sequence>
<protein>
    <submittedName>
        <fullName evidence="2">Beta-lactamase family protein</fullName>
    </submittedName>
</protein>
<dbReference type="KEGG" id="chrm:FYK34_02435"/>
<dbReference type="AlphaFoldDB" id="A0A5C1DF30"/>
<feature type="domain" description="Beta-lactamase-related" evidence="1">
    <location>
        <begin position="20"/>
        <end position="378"/>
    </location>
</feature>
<organism evidence="2 3">
    <name type="scientific">Chromobacterium paludis</name>
    <dbReference type="NCBI Taxonomy" id="2605945"/>
    <lineage>
        <taxon>Bacteria</taxon>
        <taxon>Pseudomonadati</taxon>
        <taxon>Pseudomonadota</taxon>
        <taxon>Betaproteobacteria</taxon>
        <taxon>Neisseriales</taxon>
        <taxon>Chromobacteriaceae</taxon>
        <taxon>Chromobacterium</taxon>
    </lineage>
</organism>
<name>A0A5C1DF30_9NEIS</name>
<dbReference type="RefSeq" id="WP_149294894.1">
    <property type="nucleotide sequence ID" value="NZ_CP043473.1"/>
</dbReference>
<dbReference type="Proteomes" id="UP000322079">
    <property type="component" value="Chromosome"/>
</dbReference>